<sequence>MAWDDECLLPFPDLDRLLIDLHCHAPEKAWSEMDRLLRNVPSQRAAVQRAWTTLDIRAAAKAQLAILDQALSALPEGKMGFLTQTADVKAAAAAIAADAREVATRTRPLFRALAAERLVNRIIAFQGTVTGYHEPLASELRVASVQWLAQAESLAREAGVAAEQAGIRQYFRAGDPVDREGEAFVARAPVLAELERQVLLAAGCPGLLLYGRRRVGKSTVLKGLEGLIPGEVLPLYVSLQNPQAGGDVAHFCGYLRQRIAERLGLDVPAEERSDLPALMATLARADAALATGDRRLLLALDEYETIDQRVAEGLFPPDILAALRESIQTHRRIVWLFAGSHHIDELPHADWASHLISVRSVPVPMFTAAETRALLTNPLAHSPAFRVDDPRRPRIAEAFWGEDGIAWLHATAGGWPHLVQLLAEGVVDEVNDREAKAFESAWRGDVLDRAAGRGEMVLRQLLLGESRLEGEAAYLLGFADVEVQPPPADRAVARSLHRRELVTVTDDGWRLRVPLMRHWLVMNRHLL</sequence>
<dbReference type="EMBL" id="JABFDB010000019">
    <property type="protein sequence ID" value="NYZ22520.1"/>
    <property type="molecule type" value="Genomic_DNA"/>
</dbReference>
<protein>
    <recommendedName>
        <fullName evidence="3">ATP-binding protein</fullName>
    </recommendedName>
</protein>
<evidence type="ECO:0000313" key="1">
    <source>
        <dbReference type="EMBL" id="NYZ22520.1"/>
    </source>
</evidence>
<keyword evidence="2" id="KW-1185">Reference proteome</keyword>
<name>A0ABX2TIP5_9PROT</name>
<dbReference type="Gene3D" id="3.40.50.300">
    <property type="entry name" value="P-loop containing nucleotide triphosphate hydrolases"/>
    <property type="match status" value="1"/>
</dbReference>
<reference evidence="1 2" key="1">
    <citation type="submission" date="2020-05" db="EMBL/GenBank/DDBJ databases">
        <title>Azospirillum oleiclasticum sp. nov, a nitrogen-fixing and heavy crude oil-emulsifying bacterium isolated from the crude oil of Yumen Oilfield.</title>
        <authorList>
            <person name="Wu D."/>
            <person name="Cai M."/>
            <person name="Zhang X."/>
        </authorList>
    </citation>
    <scope>NUCLEOTIDE SEQUENCE [LARGE SCALE GENOMIC DNA]</scope>
    <source>
        <strain evidence="1 2">ROY-1-1-2</strain>
    </source>
</reference>
<evidence type="ECO:0008006" key="3">
    <source>
        <dbReference type="Google" id="ProtNLM"/>
    </source>
</evidence>
<dbReference type="Proteomes" id="UP000584642">
    <property type="component" value="Unassembled WGS sequence"/>
</dbReference>
<organism evidence="1 2">
    <name type="scientific">Azospirillum oleiclasticum</name>
    <dbReference type="NCBI Taxonomy" id="2735135"/>
    <lineage>
        <taxon>Bacteria</taxon>
        <taxon>Pseudomonadati</taxon>
        <taxon>Pseudomonadota</taxon>
        <taxon>Alphaproteobacteria</taxon>
        <taxon>Rhodospirillales</taxon>
        <taxon>Azospirillaceae</taxon>
        <taxon>Azospirillum</taxon>
    </lineage>
</organism>
<proteinExistence type="predicted"/>
<accession>A0ABX2TIP5</accession>
<gene>
    <name evidence="1" type="ORF">HND93_22655</name>
</gene>
<comment type="caution">
    <text evidence="1">The sequence shown here is derived from an EMBL/GenBank/DDBJ whole genome shotgun (WGS) entry which is preliminary data.</text>
</comment>
<dbReference type="RefSeq" id="WP_180284292.1">
    <property type="nucleotide sequence ID" value="NZ_JABFDB010000019.1"/>
</dbReference>
<dbReference type="InterPro" id="IPR027417">
    <property type="entry name" value="P-loop_NTPase"/>
</dbReference>
<dbReference type="SUPFAM" id="SSF52540">
    <property type="entry name" value="P-loop containing nucleoside triphosphate hydrolases"/>
    <property type="match status" value="1"/>
</dbReference>
<evidence type="ECO:0000313" key="2">
    <source>
        <dbReference type="Proteomes" id="UP000584642"/>
    </source>
</evidence>